<dbReference type="PANTHER" id="PTHR43273">
    <property type="entry name" value="ANAEROBIC SULFATASE-MATURATING ENZYME HOMOLOG ASLB-RELATED"/>
    <property type="match status" value="1"/>
</dbReference>
<keyword evidence="11" id="KW-1185">Reference proteome</keyword>
<dbReference type="GO" id="GO:0016491">
    <property type="term" value="F:oxidoreductase activity"/>
    <property type="evidence" value="ECO:0007669"/>
    <property type="project" value="InterPro"/>
</dbReference>
<evidence type="ECO:0000256" key="3">
    <source>
        <dbReference type="ARBA" id="ARBA00022691"/>
    </source>
</evidence>
<keyword evidence="4" id="KW-0479">Metal-binding</keyword>
<dbReference type="SFLD" id="SFLDG01067">
    <property type="entry name" value="SPASM/twitch_domain_containing"/>
    <property type="match status" value="1"/>
</dbReference>
<dbReference type="SUPFAM" id="SSF102114">
    <property type="entry name" value="Radical SAM enzymes"/>
    <property type="match status" value="1"/>
</dbReference>
<comment type="cofactor">
    <cofactor evidence="1">
        <name>[4Fe-4S] cluster</name>
        <dbReference type="ChEBI" id="CHEBI:49883"/>
    </cofactor>
</comment>
<dbReference type="InterPro" id="IPR023885">
    <property type="entry name" value="4Fe4S-binding_SPASM_dom"/>
</dbReference>
<dbReference type="InterPro" id="IPR023867">
    <property type="entry name" value="Sulphatase_maturase_rSAM"/>
</dbReference>
<dbReference type="SFLD" id="SFLDS00029">
    <property type="entry name" value="Radical_SAM"/>
    <property type="match status" value="1"/>
</dbReference>
<dbReference type="Proteomes" id="UP000422108">
    <property type="component" value="Chromosome"/>
</dbReference>
<keyword evidence="2" id="KW-0004">4Fe-4S</keyword>
<dbReference type="SFLD" id="SFLDG01386">
    <property type="entry name" value="main_SPASM_domain-containing"/>
    <property type="match status" value="1"/>
</dbReference>
<dbReference type="Pfam" id="PF04055">
    <property type="entry name" value="Radical_SAM"/>
    <property type="match status" value="1"/>
</dbReference>
<feature type="domain" description="Radical SAM core" evidence="9">
    <location>
        <begin position="35"/>
        <end position="256"/>
    </location>
</feature>
<dbReference type="GO" id="GO:0046872">
    <property type="term" value="F:metal ion binding"/>
    <property type="evidence" value="ECO:0007669"/>
    <property type="project" value="UniProtKB-KW"/>
</dbReference>
<dbReference type="GO" id="GO:0051539">
    <property type="term" value="F:4 iron, 4 sulfur cluster binding"/>
    <property type="evidence" value="ECO:0007669"/>
    <property type="project" value="UniProtKB-KW"/>
</dbReference>
<keyword evidence="6" id="KW-0411">Iron-sulfur</keyword>
<dbReference type="PROSITE" id="PS51918">
    <property type="entry name" value="RADICAL_SAM"/>
    <property type="match status" value="1"/>
</dbReference>
<evidence type="ECO:0000256" key="6">
    <source>
        <dbReference type="ARBA" id="ARBA00023014"/>
    </source>
</evidence>
<evidence type="ECO:0000256" key="8">
    <source>
        <dbReference type="SAM" id="Phobius"/>
    </source>
</evidence>
<keyword evidence="8" id="KW-1133">Transmembrane helix</keyword>
<keyword evidence="3" id="KW-0949">S-adenosyl-L-methionine</keyword>
<sequence>MPLEKNTVKNHHAGVDNLPFSGYAYQPTPISILSLFIMAIRYLILALTHRCNLRCAYCYNGDGNSETDMPEAVMRQAIGQASSQKPFHLQLTGGEPTLVPLSIEKAAILARKTGRCRSLGIQTNATCLTPDLLTLFKTYNFQIGVSLDGPPAIHQQQRGMAAETLRGLQQLEGAGIPFRVTTVVTQASAATLDRLVLTLAGFGCVRGVGLDLLVGKGRAGQGGVAMPADPQVLETGIHSMLAALTAVNQRRRIPIRLREQELLRARRKRPVFCHACVGESMAVDPGGDVYPCGQTMGDARFAAGTVWQPQYPRLAALHETKPRQTACAGCALEAICPGDCPSRIHYNRQNERMLVCRLYRTIWRWNCDNAAQKQYPEGDSETHSILSMSP</sequence>
<keyword evidence="8" id="KW-0472">Membrane</keyword>
<evidence type="ECO:0000256" key="5">
    <source>
        <dbReference type="ARBA" id="ARBA00023004"/>
    </source>
</evidence>
<evidence type="ECO:0000256" key="7">
    <source>
        <dbReference type="ARBA" id="ARBA00023601"/>
    </source>
</evidence>
<dbReference type="Gene3D" id="3.20.20.70">
    <property type="entry name" value="Aldolase class I"/>
    <property type="match status" value="1"/>
</dbReference>
<dbReference type="CDD" id="cd01335">
    <property type="entry name" value="Radical_SAM"/>
    <property type="match status" value="1"/>
</dbReference>
<dbReference type="AlphaFoldDB" id="A0A5K8AAU5"/>
<dbReference type="NCBIfam" id="TIGR04085">
    <property type="entry name" value="rSAM_more_4Fe4S"/>
    <property type="match status" value="1"/>
</dbReference>
<dbReference type="InterPro" id="IPR013785">
    <property type="entry name" value="Aldolase_TIM"/>
</dbReference>
<protein>
    <submittedName>
        <fullName evidence="10">Radical SAM/SPASM domain-containing protein</fullName>
    </submittedName>
</protein>
<keyword evidence="5" id="KW-0408">Iron</keyword>
<evidence type="ECO:0000313" key="11">
    <source>
        <dbReference type="Proteomes" id="UP000422108"/>
    </source>
</evidence>
<comment type="similarity">
    <text evidence="7">Belongs to the radical SAM superfamily. Anaerobic sulfatase-maturating enzyme family.</text>
</comment>
<dbReference type="InterPro" id="IPR058240">
    <property type="entry name" value="rSAM_sf"/>
</dbReference>
<reference evidence="10 11" key="1">
    <citation type="submission" date="2019-11" db="EMBL/GenBank/DDBJ databases">
        <title>Comparative genomics of hydrocarbon-degrading Desulfosarcina strains.</title>
        <authorList>
            <person name="Watanabe M."/>
            <person name="Kojima H."/>
            <person name="Fukui M."/>
        </authorList>
    </citation>
    <scope>NUCLEOTIDE SEQUENCE [LARGE SCALE GENOMIC DNA]</scope>
    <source>
        <strain evidence="11">oXyS1</strain>
    </source>
</reference>
<evidence type="ECO:0000256" key="2">
    <source>
        <dbReference type="ARBA" id="ARBA00022485"/>
    </source>
</evidence>
<gene>
    <name evidence="10" type="ORF">DSCOOX_28190</name>
</gene>
<proteinExistence type="inferred from homology"/>
<accession>A0A5K8AAU5</accession>
<keyword evidence="8" id="KW-0812">Transmembrane</keyword>
<organism evidence="10 11">
    <name type="scientific">Desulfosarcina ovata subsp. ovata</name>
    <dbReference type="NCBI Taxonomy" id="2752305"/>
    <lineage>
        <taxon>Bacteria</taxon>
        <taxon>Pseudomonadati</taxon>
        <taxon>Thermodesulfobacteriota</taxon>
        <taxon>Desulfobacteria</taxon>
        <taxon>Desulfobacterales</taxon>
        <taxon>Desulfosarcinaceae</taxon>
        <taxon>Desulfosarcina</taxon>
    </lineage>
</organism>
<dbReference type="RefSeq" id="WP_155310803.1">
    <property type="nucleotide sequence ID" value="NZ_AP021879.1"/>
</dbReference>
<evidence type="ECO:0000259" key="9">
    <source>
        <dbReference type="PROSITE" id="PS51918"/>
    </source>
</evidence>
<dbReference type="InterPro" id="IPR007197">
    <property type="entry name" value="rSAM"/>
</dbReference>
<name>A0A5K8AAU5_9BACT</name>
<evidence type="ECO:0000256" key="1">
    <source>
        <dbReference type="ARBA" id="ARBA00001966"/>
    </source>
</evidence>
<dbReference type="InterPro" id="IPR000385">
    <property type="entry name" value="MoaA_NifB_PqqE_Fe-S-bd_CS"/>
</dbReference>
<evidence type="ECO:0000313" key="10">
    <source>
        <dbReference type="EMBL" id="BBO89639.1"/>
    </source>
</evidence>
<evidence type="ECO:0000256" key="4">
    <source>
        <dbReference type="ARBA" id="ARBA00022723"/>
    </source>
</evidence>
<dbReference type="PANTHER" id="PTHR43273:SF3">
    <property type="entry name" value="ANAEROBIC SULFATASE-MATURATING ENZYME HOMOLOG ASLB-RELATED"/>
    <property type="match status" value="1"/>
</dbReference>
<dbReference type="PROSITE" id="PS01305">
    <property type="entry name" value="MOAA_NIFB_PQQE"/>
    <property type="match status" value="1"/>
</dbReference>
<dbReference type="EMBL" id="AP021879">
    <property type="protein sequence ID" value="BBO89639.1"/>
    <property type="molecule type" value="Genomic_DNA"/>
</dbReference>
<feature type="transmembrane region" description="Helical" evidence="8">
    <location>
        <begin position="24"/>
        <end position="44"/>
    </location>
</feature>